<evidence type="ECO:0000259" key="13">
    <source>
        <dbReference type="PROSITE" id="PS50146"/>
    </source>
</evidence>
<dbReference type="InterPro" id="IPR045540">
    <property type="entry name" value="YegS/DAGK_C"/>
</dbReference>
<name>A0A268AB68_9BACI</name>
<evidence type="ECO:0000256" key="7">
    <source>
        <dbReference type="ARBA" id="ARBA00022777"/>
    </source>
</evidence>
<evidence type="ECO:0000256" key="11">
    <source>
        <dbReference type="ARBA" id="ARBA00023209"/>
    </source>
</evidence>
<evidence type="ECO:0000256" key="8">
    <source>
        <dbReference type="ARBA" id="ARBA00022840"/>
    </source>
</evidence>
<dbReference type="RefSeq" id="WP_095230760.1">
    <property type="nucleotide sequence ID" value="NZ_NPBE01000134.1"/>
</dbReference>
<evidence type="ECO:0000256" key="6">
    <source>
        <dbReference type="ARBA" id="ARBA00022741"/>
    </source>
</evidence>
<keyword evidence="6" id="KW-0547">Nucleotide-binding</keyword>
<dbReference type="Proteomes" id="UP000216013">
    <property type="component" value="Unassembled WGS sequence"/>
</dbReference>
<keyword evidence="12" id="KW-1208">Phospholipid metabolism</keyword>
<dbReference type="SMART" id="SM00046">
    <property type="entry name" value="DAGKc"/>
    <property type="match status" value="1"/>
</dbReference>
<comment type="caution">
    <text evidence="14">The sequence shown here is derived from an EMBL/GenBank/DDBJ whole genome shotgun (WGS) entry which is preliminary data.</text>
</comment>
<evidence type="ECO:0000256" key="2">
    <source>
        <dbReference type="ARBA" id="ARBA00005983"/>
    </source>
</evidence>
<dbReference type="InterPro" id="IPR005218">
    <property type="entry name" value="Diacylglycerol/lipid_kinase"/>
</dbReference>
<evidence type="ECO:0000256" key="3">
    <source>
        <dbReference type="ARBA" id="ARBA00022516"/>
    </source>
</evidence>
<dbReference type="InterPro" id="IPR050187">
    <property type="entry name" value="Lipid_Phosphate_FormReg"/>
</dbReference>
<dbReference type="OrthoDB" id="142078at2"/>
<accession>A0A268AB68</accession>
<dbReference type="GO" id="GO:0005886">
    <property type="term" value="C:plasma membrane"/>
    <property type="evidence" value="ECO:0007669"/>
    <property type="project" value="TreeGrafter"/>
</dbReference>
<dbReference type="PANTHER" id="PTHR12358">
    <property type="entry name" value="SPHINGOSINE KINASE"/>
    <property type="match status" value="1"/>
</dbReference>
<evidence type="ECO:0000256" key="10">
    <source>
        <dbReference type="ARBA" id="ARBA00023098"/>
    </source>
</evidence>
<dbReference type="GO" id="GO:0008654">
    <property type="term" value="P:phospholipid biosynthetic process"/>
    <property type="evidence" value="ECO:0007669"/>
    <property type="project" value="UniProtKB-KW"/>
</dbReference>
<keyword evidence="8" id="KW-0067">ATP-binding</keyword>
<keyword evidence="10" id="KW-0443">Lipid metabolism</keyword>
<comment type="cofactor">
    <cofactor evidence="1">
        <name>Mg(2+)</name>
        <dbReference type="ChEBI" id="CHEBI:18420"/>
    </cofactor>
</comment>
<gene>
    <name evidence="14" type="ORF">CHH64_09275</name>
</gene>
<evidence type="ECO:0000256" key="1">
    <source>
        <dbReference type="ARBA" id="ARBA00001946"/>
    </source>
</evidence>
<dbReference type="NCBIfam" id="NF009874">
    <property type="entry name" value="PRK13337.1"/>
    <property type="match status" value="1"/>
</dbReference>
<sequence length="305" mass="33995">MKRARIIYNPTSGKEAFRRELPDVLEIFEKAGYETSTHATTCEGDATAAARLAVERGYDLVVACGGDGTVNEVVSGLAEQPNRPKLGIIPVGTTNDLARALFIPRNIKRAAEIIVEGRTRKLDIGKVNDHYFMNIAGGGKLTELTYDVPSKTKTMLGQMAYYLKGIEMLPSLRPIKVEIEYDGKWFEDEIMLFLVSNTNSVGGFEKLAPDALLDDGLFDLVILRKTNIAEFIRIASLAIRGAHLDHDLIFYTRANRIKVKPADKMQLNIDGEYGGLLPGEFVNLHQHIEYFVSEEFIQKQDSLVD</sequence>
<dbReference type="InterPro" id="IPR001206">
    <property type="entry name" value="Diacylglycerol_kinase_cat_dom"/>
</dbReference>
<dbReference type="PROSITE" id="PS50146">
    <property type="entry name" value="DAGK"/>
    <property type="match status" value="1"/>
</dbReference>
<evidence type="ECO:0000313" key="14">
    <source>
        <dbReference type="EMBL" id="PAD21365.1"/>
    </source>
</evidence>
<protein>
    <submittedName>
        <fullName evidence="14">Diacylglycerol kinase</fullName>
    </submittedName>
</protein>
<dbReference type="Pfam" id="PF19279">
    <property type="entry name" value="YegS_C"/>
    <property type="match status" value="1"/>
</dbReference>
<comment type="similarity">
    <text evidence="2">Belongs to the diacylglycerol/lipid kinase family.</text>
</comment>
<dbReference type="NCBIfam" id="TIGR00147">
    <property type="entry name" value="YegS/Rv2252/BmrU family lipid kinase"/>
    <property type="match status" value="1"/>
</dbReference>
<dbReference type="InterPro" id="IPR016064">
    <property type="entry name" value="NAD/diacylglycerol_kinase_sf"/>
</dbReference>
<dbReference type="Pfam" id="PF00781">
    <property type="entry name" value="DAGK_cat"/>
    <property type="match status" value="1"/>
</dbReference>
<organism evidence="14 15">
    <name type="scientific">Terribacillus saccharophilus</name>
    <dbReference type="NCBI Taxonomy" id="361277"/>
    <lineage>
        <taxon>Bacteria</taxon>
        <taxon>Bacillati</taxon>
        <taxon>Bacillota</taxon>
        <taxon>Bacilli</taxon>
        <taxon>Bacillales</taxon>
        <taxon>Bacillaceae</taxon>
        <taxon>Terribacillus</taxon>
    </lineage>
</organism>
<dbReference type="GO" id="GO:0005524">
    <property type="term" value="F:ATP binding"/>
    <property type="evidence" value="ECO:0007669"/>
    <property type="project" value="UniProtKB-KW"/>
</dbReference>
<evidence type="ECO:0000313" key="15">
    <source>
        <dbReference type="Proteomes" id="UP000216013"/>
    </source>
</evidence>
<dbReference type="Gene3D" id="3.40.50.10330">
    <property type="entry name" value="Probable inorganic polyphosphate/atp-NAD kinase, domain 1"/>
    <property type="match status" value="1"/>
</dbReference>
<keyword evidence="5" id="KW-0479">Metal-binding</keyword>
<feature type="domain" description="DAGKc" evidence="13">
    <location>
        <begin position="1"/>
        <end position="131"/>
    </location>
</feature>
<evidence type="ECO:0000256" key="9">
    <source>
        <dbReference type="ARBA" id="ARBA00022842"/>
    </source>
</evidence>
<dbReference type="NCBIfam" id="NF009603">
    <property type="entry name" value="PRK13055.1"/>
    <property type="match status" value="1"/>
</dbReference>
<reference evidence="14 15" key="1">
    <citation type="submission" date="2017-07" db="EMBL/GenBank/DDBJ databases">
        <title>Isolation and whole genome analysis of endospore-forming bacteria from heroin.</title>
        <authorList>
            <person name="Kalinowski J."/>
            <person name="Ahrens B."/>
            <person name="Al-Dilaimi A."/>
            <person name="Winkler A."/>
            <person name="Wibberg D."/>
            <person name="Schleenbecker U."/>
            <person name="Ruckert C."/>
            <person name="Wolfel R."/>
            <person name="Grass G."/>
        </authorList>
    </citation>
    <scope>NUCLEOTIDE SEQUENCE [LARGE SCALE GENOMIC DNA]</scope>
    <source>
        <strain evidence="14 15">7528</strain>
    </source>
</reference>
<keyword evidence="4" id="KW-0808">Transferase</keyword>
<keyword evidence="7 14" id="KW-0418">Kinase</keyword>
<dbReference type="Gene3D" id="2.60.200.40">
    <property type="match status" value="1"/>
</dbReference>
<evidence type="ECO:0000256" key="5">
    <source>
        <dbReference type="ARBA" id="ARBA00022723"/>
    </source>
</evidence>
<dbReference type="GO" id="GO:0004143">
    <property type="term" value="F:ATP-dependent diacylglycerol kinase activity"/>
    <property type="evidence" value="ECO:0007669"/>
    <property type="project" value="TreeGrafter"/>
</dbReference>
<dbReference type="EMBL" id="NPBV01000013">
    <property type="protein sequence ID" value="PAD21365.1"/>
    <property type="molecule type" value="Genomic_DNA"/>
</dbReference>
<keyword evidence="9" id="KW-0460">Magnesium</keyword>
<dbReference type="PANTHER" id="PTHR12358:SF106">
    <property type="entry name" value="LIPID KINASE YEGS"/>
    <property type="match status" value="1"/>
</dbReference>
<evidence type="ECO:0000256" key="4">
    <source>
        <dbReference type="ARBA" id="ARBA00022679"/>
    </source>
</evidence>
<dbReference type="AlphaFoldDB" id="A0A268AB68"/>
<proteinExistence type="inferred from homology"/>
<keyword evidence="11" id="KW-0594">Phospholipid biosynthesis</keyword>
<dbReference type="SUPFAM" id="SSF111331">
    <property type="entry name" value="NAD kinase/diacylglycerol kinase-like"/>
    <property type="match status" value="1"/>
</dbReference>
<dbReference type="InterPro" id="IPR017438">
    <property type="entry name" value="ATP-NAD_kinase_N"/>
</dbReference>
<evidence type="ECO:0000256" key="12">
    <source>
        <dbReference type="ARBA" id="ARBA00023264"/>
    </source>
</evidence>
<keyword evidence="3" id="KW-0444">Lipid biosynthesis</keyword>
<dbReference type="GO" id="GO:0046872">
    <property type="term" value="F:metal ion binding"/>
    <property type="evidence" value="ECO:0007669"/>
    <property type="project" value="UniProtKB-KW"/>
</dbReference>